<keyword evidence="3" id="KW-1185">Reference proteome</keyword>
<accession>A0A7L4YL41</accession>
<proteinExistence type="predicted"/>
<dbReference type="OrthoDB" id="9812295at2"/>
<dbReference type="KEGG" id="eke:EK0264_05420"/>
<name>A0A7L4YL41_9ACTN</name>
<dbReference type="RefSeq" id="WP_159543660.1">
    <property type="nucleotide sequence ID" value="NZ_CP047156.1"/>
</dbReference>
<dbReference type="PANTHER" id="PTHR30543">
    <property type="entry name" value="CHROMATE REDUCTASE"/>
    <property type="match status" value="1"/>
</dbReference>
<dbReference type="InterPro" id="IPR050712">
    <property type="entry name" value="NAD(P)H-dep_reductase"/>
</dbReference>
<gene>
    <name evidence="2" type="ORF">EK0264_05420</name>
</gene>
<dbReference type="GO" id="GO:0010181">
    <property type="term" value="F:FMN binding"/>
    <property type="evidence" value="ECO:0007669"/>
    <property type="project" value="TreeGrafter"/>
</dbReference>
<dbReference type="Proteomes" id="UP000463857">
    <property type="component" value="Chromosome"/>
</dbReference>
<dbReference type="GO" id="GO:0005829">
    <property type="term" value="C:cytosol"/>
    <property type="evidence" value="ECO:0007669"/>
    <property type="project" value="TreeGrafter"/>
</dbReference>
<dbReference type="SUPFAM" id="SSF52218">
    <property type="entry name" value="Flavoproteins"/>
    <property type="match status" value="1"/>
</dbReference>
<evidence type="ECO:0000259" key="1">
    <source>
        <dbReference type="Pfam" id="PF03358"/>
    </source>
</evidence>
<dbReference type="InterPro" id="IPR029039">
    <property type="entry name" value="Flavoprotein-like_sf"/>
</dbReference>
<evidence type="ECO:0000313" key="2">
    <source>
        <dbReference type="EMBL" id="QHB99771.1"/>
    </source>
</evidence>
<dbReference type="GO" id="GO:0016491">
    <property type="term" value="F:oxidoreductase activity"/>
    <property type="evidence" value="ECO:0007669"/>
    <property type="project" value="InterPro"/>
</dbReference>
<dbReference type="PANTHER" id="PTHR30543:SF21">
    <property type="entry name" value="NAD(P)H-DEPENDENT FMN REDUCTASE LOT6"/>
    <property type="match status" value="1"/>
</dbReference>
<dbReference type="AlphaFoldDB" id="A0A7L4YL41"/>
<dbReference type="EMBL" id="CP047156">
    <property type="protein sequence ID" value="QHB99771.1"/>
    <property type="molecule type" value="Genomic_DNA"/>
</dbReference>
<organism evidence="2 3">
    <name type="scientific">Epidermidibacterium keratini</name>
    <dbReference type="NCBI Taxonomy" id="1891644"/>
    <lineage>
        <taxon>Bacteria</taxon>
        <taxon>Bacillati</taxon>
        <taxon>Actinomycetota</taxon>
        <taxon>Actinomycetes</taxon>
        <taxon>Sporichthyales</taxon>
        <taxon>Sporichthyaceae</taxon>
        <taxon>Epidermidibacterium</taxon>
    </lineage>
</organism>
<protein>
    <submittedName>
        <fullName evidence="2">Oxidoreductase</fullName>
    </submittedName>
</protein>
<evidence type="ECO:0000313" key="3">
    <source>
        <dbReference type="Proteomes" id="UP000463857"/>
    </source>
</evidence>
<dbReference type="InterPro" id="IPR005025">
    <property type="entry name" value="FMN_Rdtase-like_dom"/>
</dbReference>
<reference evidence="2 3" key="1">
    <citation type="journal article" date="2018" name="Int. J. Syst. Evol. Microbiol.">
        <title>Epidermidibacterium keratini gen. nov., sp. nov., a member of the family Sporichthyaceae, isolated from keratin epidermis.</title>
        <authorList>
            <person name="Lee D.G."/>
            <person name="Trujillo M.E."/>
            <person name="Kang S."/>
            <person name="Nam J.J."/>
            <person name="Kim Y.J."/>
        </authorList>
    </citation>
    <scope>NUCLEOTIDE SEQUENCE [LARGE SCALE GENOMIC DNA]</scope>
    <source>
        <strain evidence="2 3">EPI-7</strain>
    </source>
</reference>
<dbReference type="InParanoid" id="A0A7L4YL41"/>
<sequence length="190" mass="19983">MALIKIIVGSARPVRVGDQVAEAVAPLVAESSGAEVEIVDLRDLGLPLLNEPVMPALGNYALEHTKQWAKIIDDADGVVFVTPQYNGGYPGSLKNAIDYLYAEWSGKPAFVLSYGARGGGLAAAQLSAVLDFIGLELVHEPVEVTLARENYGEDGRLIDIDSDVTPIADQVRSAGIALGEALNAKVEATA</sequence>
<feature type="domain" description="NADPH-dependent FMN reductase-like" evidence="1">
    <location>
        <begin position="4"/>
        <end position="135"/>
    </location>
</feature>
<dbReference type="Pfam" id="PF03358">
    <property type="entry name" value="FMN_red"/>
    <property type="match status" value="1"/>
</dbReference>
<dbReference type="Gene3D" id="3.40.50.360">
    <property type="match status" value="1"/>
</dbReference>